<organism evidence="1 2">
    <name type="scientific">Molorchus minor</name>
    <dbReference type="NCBI Taxonomy" id="1323400"/>
    <lineage>
        <taxon>Eukaryota</taxon>
        <taxon>Metazoa</taxon>
        <taxon>Ecdysozoa</taxon>
        <taxon>Arthropoda</taxon>
        <taxon>Hexapoda</taxon>
        <taxon>Insecta</taxon>
        <taxon>Pterygota</taxon>
        <taxon>Neoptera</taxon>
        <taxon>Endopterygota</taxon>
        <taxon>Coleoptera</taxon>
        <taxon>Polyphaga</taxon>
        <taxon>Cucujiformia</taxon>
        <taxon>Chrysomeloidea</taxon>
        <taxon>Cerambycidae</taxon>
        <taxon>Lamiinae</taxon>
        <taxon>Monochamini</taxon>
        <taxon>Molorchus</taxon>
    </lineage>
</organism>
<evidence type="ECO:0000313" key="1">
    <source>
        <dbReference type="EMBL" id="KAJ8974136.1"/>
    </source>
</evidence>
<accession>A0ABQ9J7K9</accession>
<proteinExistence type="predicted"/>
<protein>
    <submittedName>
        <fullName evidence="1">Uncharacterized protein</fullName>
    </submittedName>
</protein>
<reference evidence="1" key="1">
    <citation type="journal article" date="2023" name="Insect Mol. Biol.">
        <title>Genome sequencing provides insights into the evolution of gene families encoding plant cell wall-degrading enzymes in longhorned beetles.</title>
        <authorList>
            <person name="Shin N.R."/>
            <person name="Okamura Y."/>
            <person name="Kirsch R."/>
            <person name="Pauchet Y."/>
        </authorList>
    </citation>
    <scope>NUCLEOTIDE SEQUENCE</scope>
    <source>
        <strain evidence="1">MMC_N1</strain>
    </source>
</reference>
<evidence type="ECO:0000313" key="2">
    <source>
        <dbReference type="Proteomes" id="UP001162164"/>
    </source>
</evidence>
<keyword evidence="2" id="KW-1185">Reference proteome</keyword>
<comment type="caution">
    <text evidence="1">The sequence shown here is derived from an EMBL/GenBank/DDBJ whole genome shotgun (WGS) entry which is preliminary data.</text>
</comment>
<sequence>MKFIIKAGDLVLGEAQVFRDDHPQFEERMEKIQTAKGIAVQKYVFIDVICHIRLARTGGASTENEEHLMRVSGTAVVRKGAQSF</sequence>
<name>A0ABQ9J7K9_9CUCU</name>
<dbReference type="Proteomes" id="UP001162164">
    <property type="component" value="Unassembled WGS sequence"/>
</dbReference>
<dbReference type="EMBL" id="JAPWTJ010001046">
    <property type="protein sequence ID" value="KAJ8974136.1"/>
    <property type="molecule type" value="Genomic_DNA"/>
</dbReference>
<gene>
    <name evidence="1" type="ORF">NQ317_004502</name>
</gene>